<name>A0A9W6RI96_9ACTN</name>
<dbReference type="Proteomes" id="UP001165135">
    <property type="component" value="Unassembled WGS sequence"/>
</dbReference>
<dbReference type="AlphaFoldDB" id="A0A9W6RI96"/>
<protein>
    <submittedName>
        <fullName evidence="1">Uncharacterized protein</fullName>
    </submittedName>
</protein>
<reference evidence="1" key="1">
    <citation type="submission" date="2023-03" db="EMBL/GenBank/DDBJ databases">
        <title>Actinoallomurus iriomotensis NBRC 103681.</title>
        <authorList>
            <person name="Ichikawa N."/>
            <person name="Sato H."/>
            <person name="Tonouchi N."/>
        </authorList>
    </citation>
    <scope>NUCLEOTIDE SEQUENCE</scope>
    <source>
        <strain evidence="1">NBRC 103681</strain>
    </source>
</reference>
<dbReference type="RefSeq" id="WP_285620407.1">
    <property type="nucleotide sequence ID" value="NZ_BSTJ01000003.1"/>
</dbReference>
<organism evidence="1 2">
    <name type="scientific">Actinoallomurus iriomotensis</name>
    <dbReference type="NCBI Taxonomy" id="478107"/>
    <lineage>
        <taxon>Bacteria</taxon>
        <taxon>Bacillati</taxon>
        <taxon>Actinomycetota</taxon>
        <taxon>Actinomycetes</taxon>
        <taxon>Streptosporangiales</taxon>
        <taxon>Thermomonosporaceae</taxon>
        <taxon>Actinoallomurus</taxon>
    </lineage>
</organism>
<evidence type="ECO:0000313" key="1">
    <source>
        <dbReference type="EMBL" id="GLY74537.1"/>
    </source>
</evidence>
<evidence type="ECO:0000313" key="2">
    <source>
        <dbReference type="Proteomes" id="UP001165135"/>
    </source>
</evidence>
<proteinExistence type="predicted"/>
<gene>
    <name evidence="1" type="ORF">Airi01_028040</name>
</gene>
<sequence>MAIGQQFVKGSLGVLDCTRQLFRSPEASLRILERGEKPRIRVGVVGYSGQRFDEDAARELLRKAYAAVRKDYPDQDLTVVSGLTKLGIPKIAYEEAGEHWLAEGVASGQAIDFPWSTVDRIRIVGDNWGDESDTFVHGIDVLIRIGGGEQTRAEVLAVKRLGKPVYEHRLPTLEASADS</sequence>
<dbReference type="EMBL" id="BSTJ01000003">
    <property type="protein sequence ID" value="GLY74537.1"/>
    <property type="molecule type" value="Genomic_DNA"/>
</dbReference>
<comment type="caution">
    <text evidence="1">The sequence shown here is derived from an EMBL/GenBank/DDBJ whole genome shotgun (WGS) entry which is preliminary data.</text>
</comment>
<accession>A0A9W6RI96</accession>